<evidence type="ECO:0000256" key="2">
    <source>
        <dbReference type="ARBA" id="ARBA00022741"/>
    </source>
</evidence>
<dbReference type="Gene3D" id="3.40.50.20">
    <property type="match status" value="1"/>
</dbReference>
<keyword evidence="3" id="KW-0067">ATP-binding</keyword>
<dbReference type="GO" id="GO:0005524">
    <property type="term" value="F:ATP binding"/>
    <property type="evidence" value="ECO:0007669"/>
    <property type="project" value="UniProtKB-KW"/>
</dbReference>
<evidence type="ECO:0000313" key="6">
    <source>
        <dbReference type="EMBL" id="CAB5014557.1"/>
    </source>
</evidence>
<gene>
    <name evidence="5" type="ORF">UFOPK2689_01129</name>
    <name evidence="6" type="ORF">UFOPK4095_00658</name>
</gene>
<evidence type="ECO:0000256" key="3">
    <source>
        <dbReference type="ARBA" id="ARBA00022840"/>
    </source>
</evidence>
<dbReference type="NCBIfam" id="TIGR00768">
    <property type="entry name" value="rimK_fam"/>
    <property type="match status" value="1"/>
</dbReference>
<dbReference type="EMBL" id="CAEZYL010000096">
    <property type="protein sequence ID" value="CAB4730336.1"/>
    <property type="molecule type" value="Genomic_DNA"/>
</dbReference>
<dbReference type="EMBL" id="CAFBPI010000032">
    <property type="protein sequence ID" value="CAB5014557.1"/>
    <property type="molecule type" value="Genomic_DNA"/>
</dbReference>
<feature type="domain" description="ATP-grasp" evidence="4">
    <location>
        <begin position="91"/>
        <end position="274"/>
    </location>
</feature>
<dbReference type="InterPro" id="IPR011761">
    <property type="entry name" value="ATP-grasp"/>
</dbReference>
<dbReference type="PANTHER" id="PTHR21621">
    <property type="entry name" value="RIBOSOMAL PROTEIN S6 MODIFICATION PROTEIN"/>
    <property type="match status" value="1"/>
</dbReference>
<dbReference type="AlphaFoldDB" id="A0A6J7QA61"/>
<dbReference type="Pfam" id="PF08443">
    <property type="entry name" value="RimK"/>
    <property type="match status" value="1"/>
</dbReference>
<evidence type="ECO:0000313" key="5">
    <source>
        <dbReference type="EMBL" id="CAB4730336.1"/>
    </source>
</evidence>
<dbReference type="GO" id="GO:0005737">
    <property type="term" value="C:cytoplasm"/>
    <property type="evidence" value="ECO:0007669"/>
    <property type="project" value="TreeGrafter"/>
</dbReference>
<proteinExistence type="predicted"/>
<dbReference type="InterPro" id="IPR004666">
    <property type="entry name" value="Rp_bS6_RimK/Lys_biosynth_LsyX"/>
</dbReference>
<organism evidence="6">
    <name type="scientific">freshwater metagenome</name>
    <dbReference type="NCBI Taxonomy" id="449393"/>
    <lineage>
        <taxon>unclassified sequences</taxon>
        <taxon>metagenomes</taxon>
        <taxon>ecological metagenomes</taxon>
    </lineage>
</organism>
<keyword evidence="1" id="KW-0479">Metal-binding</keyword>
<dbReference type="GO" id="GO:0018169">
    <property type="term" value="F:ribosomal S6-glutamic acid ligase activity"/>
    <property type="evidence" value="ECO:0007669"/>
    <property type="project" value="TreeGrafter"/>
</dbReference>
<dbReference type="Gene3D" id="3.30.470.20">
    <property type="entry name" value="ATP-grasp fold, B domain"/>
    <property type="match status" value="1"/>
</dbReference>
<dbReference type="GO" id="GO:0009432">
    <property type="term" value="P:SOS response"/>
    <property type="evidence" value="ECO:0007669"/>
    <property type="project" value="TreeGrafter"/>
</dbReference>
<dbReference type="PANTHER" id="PTHR21621:SF0">
    <property type="entry name" value="BETA-CITRYLGLUTAMATE SYNTHASE B-RELATED"/>
    <property type="match status" value="1"/>
</dbReference>
<keyword evidence="2" id="KW-0547">Nucleotide-binding</keyword>
<dbReference type="GO" id="GO:0046872">
    <property type="term" value="F:metal ion binding"/>
    <property type="evidence" value="ECO:0007669"/>
    <property type="project" value="UniProtKB-KW"/>
</dbReference>
<dbReference type="InterPro" id="IPR013651">
    <property type="entry name" value="ATP-grasp_RimK-type"/>
</dbReference>
<protein>
    <submittedName>
        <fullName evidence="6">Unannotated protein</fullName>
    </submittedName>
</protein>
<evidence type="ECO:0000256" key="1">
    <source>
        <dbReference type="ARBA" id="ARBA00022723"/>
    </source>
</evidence>
<reference evidence="6" key="1">
    <citation type="submission" date="2020-05" db="EMBL/GenBank/DDBJ databases">
        <authorList>
            <person name="Chiriac C."/>
            <person name="Salcher M."/>
            <person name="Ghai R."/>
            <person name="Kavagutti S V."/>
        </authorList>
    </citation>
    <scope>NUCLEOTIDE SEQUENCE</scope>
</reference>
<sequence length="279" mass="30606">MNVIGIGKNEWARGVPEELVRACEELKIAYQVLDFSSDLDLELTDITHFAPCLFILKPQVVEIYRDAQARGIIPLNPISAIAIADDKAKTYLALASANIPQVPTELIDLHVDSVLGYFRRNNAPSVFKMRHGGQGRWVRLIREESQVPALCEEFAQEGLGPILAQPFIEEAEGESIRVIVTAGRVIAASKRRSTQDWRSNISLGGVQERYELNSHESEIAIAATATIGLGHAGVDLLKMRDGARVLEVNACPDFTSMKSISSVDIAHEVIKATLKAKLP</sequence>
<dbReference type="PROSITE" id="PS50975">
    <property type="entry name" value="ATP_GRASP"/>
    <property type="match status" value="1"/>
</dbReference>
<name>A0A6J7QA61_9ZZZZ</name>
<evidence type="ECO:0000259" key="4">
    <source>
        <dbReference type="PROSITE" id="PS50975"/>
    </source>
</evidence>
<accession>A0A6J7QA61</accession>
<dbReference type="SUPFAM" id="SSF56059">
    <property type="entry name" value="Glutathione synthetase ATP-binding domain-like"/>
    <property type="match status" value="1"/>
</dbReference>